<dbReference type="OMA" id="AQIDMSM"/>
<feature type="region of interest" description="Disordered" evidence="1">
    <location>
        <begin position="1"/>
        <end position="323"/>
    </location>
</feature>
<evidence type="ECO:0000313" key="2">
    <source>
        <dbReference type="EMBL" id="EFJ01830.1"/>
    </source>
</evidence>
<dbReference type="VEuPathDB" id="FungiDB:SCHCODRAFT_02666966"/>
<dbReference type="GeneID" id="9597853"/>
<keyword evidence="3" id="KW-1185">Reference proteome</keyword>
<sequence>MSFADSLVSSWLKPASGKLQHTHKDYENELKEHMRRPARLGVGASVPQAASLTREQAKLKHALTGKKRAHDDDEAGGASGDDDDDMESRGKAVQKRARLDPFSTNKKKKKGVETQAKAGPSTREQAATSPKKPPLKEGESEQAAAPSAPAPMKVTPLDEKAQTSSPEGSAGTSNATPKKKKKKNRGNAEVLSSQASGTLVSSSNLASPSVAMNGVSSSQMQGSNSAASPTQNRAAPPTTATPTSPPKTKPPLPASSPPVKKRGSDADILKQPILNLDGPPPSDESEDDDEKPEVTITSSSKKRRRRKKKKKNGAVPAGGEQAP</sequence>
<dbReference type="RefSeq" id="XP_003036732.1">
    <property type="nucleotide sequence ID" value="XM_003036686.1"/>
</dbReference>
<dbReference type="Proteomes" id="UP000007431">
    <property type="component" value="Unassembled WGS sequence"/>
</dbReference>
<feature type="compositionally biased region" description="Pro residues" evidence="1">
    <location>
        <begin position="243"/>
        <end position="256"/>
    </location>
</feature>
<dbReference type="KEGG" id="scm:SCHCO_02666966"/>
<gene>
    <name evidence="2" type="ORF">SCHCODRAFT_230751</name>
</gene>
<accession>D8PS00</accession>
<protein>
    <submittedName>
        <fullName evidence="2">Uncharacterized protein</fullName>
    </submittedName>
</protein>
<dbReference type="OrthoDB" id="3438340at2759"/>
<feature type="compositionally biased region" description="Polar residues" evidence="1">
    <location>
        <begin position="190"/>
        <end position="207"/>
    </location>
</feature>
<feature type="compositionally biased region" description="Basic residues" evidence="1">
    <location>
        <begin position="59"/>
        <end position="68"/>
    </location>
</feature>
<dbReference type="eggNOG" id="ENOG502SVKV">
    <property type="taxonomic scope" value="Eukaryota"/>
</dbReference>
<evidence type="ECO:0000256" key="1">
    <source>
        <dbReference type="SAM" id="MobiDB-lite"/>
    </source>
</evidence>
<dbReference type="InParanoid" id="D8PS00"/>
<feature type="compositionally biased region" description="Polar residues" evidence="1">
    <location>
        <begin position="162"/>
        <end position="176"/>
    </location>
</feature>
<dbReference type="AlphaFoldDB" id="D8PS00"/>
<feature type="compositionally biased region" description="Basic and acidic residues" evidence="1">
    <location>
        <begin position="22"/>
        <end position="32"/>
    </location>
</feature>
<reference evidence="2 3" key="1">
    <citation type="journal article" date="2010" name="Nat. Biotechnol.">
        <title>Genome sequence of the model mushroom Schizophyllum commune.</title>
        <authorList>
            <person name="Ohm R.A."/>
            <person name="de Jong J.F."/>
            <person name="Lugones L.G."/>
            <person name="Aerts A."/>
            <person name="Kothe E."/>
            <person name="Stajich J.E."/>
            <person name="de Vries R.P."/>
            <person name="Record E."/>
            <person name="Levasseur A."/>
            <person name="Baker S.E."/>
            <person name="Bartholomew K.A."/>
            <person name="Coutinho P.M."/>
            <person name="Erdmann S."/>
            <person name="Fowler T.J."/>
            <person name="Gathman A.C."/>
            <person name="Lombard V."/>
            <person name="Henrissat B."/>
            <person name="Knabe N."/>
            <person name="Kuees U."/>
            <person name="Lilly W.W."/>
            <person name="Lindquist E."/>
            <person name="Lucas S."/>
            <person name="Magnuson J.K."/>
            <person name="Piumi F."/>
            <person name="Raudaskoski M."/>
            <person name="Salamov A."/>
            <person name="Schmutz J."/>
            <person name="Schwarze F.W.M.R."/>
            <person name="vanKuyk P.A."/>
            <person name="Horton J.S."/>
            <person name="Grigoriev I.V."/>
            <person name="Woesten H.A.B."/>
        </authorList>
    </citation>
    <scope>NUCLEOTIDE SEQUENCE [LARGE SCALE GENOMIC DNA]</scope>
    <source>
        <strain evidence="3">H4-8 / FGSC 9210</strain>
    </source>
</reference>
<name>D8PS00_SCHCM</name>
<dbReference type="HOGENOM" id="CLU_071088_0_0_1"/>
<proteinExistence type="predicted"/>
<organism evidence="3">
    <name type="scientific">Schizophyllum commune (strain H4-8 / FGSC 9210)</name>
    <name type="common">Split gill fungus</name>
    <dbReference type="NCBI Taxonomy" id="578458"/>
    <lineage>
        <taxon>Eukaryota</taxon>
        <taxon>Fungi</taxon>
        <taxon>Dikarya</taxon>
        <taxon>Basidiomycota</taxon>
        <taxon>Agaricomycotina</taxon>
        <taxon>Agaricomycetes</taxon>
        <taxon>Agaricomycetidae</taxon>
        <taxon>Agaricales</taxon>
        <taxon>Schizophyllaceae</taxon>
        <taxon>Schizophyllum</taxon>
    </lineage>
</organism>
<dbReference type="EMBL" id="GL377302">
    <property type="protein sequence ID" value="EFJ01830.1"/>
    <property type="molecule type" value="Genomic_DNA"/>
</dbReference>
<feature type="compositionally biased region" description="Acidic residues" evidence="1">
    <location>
        <begin position="72"/>
        <end position="86"/>
    </location>
</feature>
<feature type="compositionally biased region" description="Basic residues" evidence="1">
    <location>
        <begin position="300"/>
        <end position="312"/>
    </location>
</feature>
<feature type="compositionally biased region" description="Polar residues" evidence="1">
    <location>
        <begin position="214"/>
        <end position="233"/>
    </location>
</feature>
<evidence type="ECO:0000313" key="3">
    <source>
        <dbReference type="Proteomes" id="UP000007431"/>
    </source>
</evidence>